<evidence type="ECO:0000313" key="2">
    <source>
        <dbReference type="Proteomes" id="UP000679690"/>
    </source>
</evidence>
<dbReference type="Proteomes" id="UP000679690">
    <property type="component" value="Unassembled WGS sequence"/>
</dbReference>
<dbReference type="Pfam" id="PF12294">
    <property type="entry name" value="DUF3626"/>
    <property type="match status" value="1"/>
</dbReference>
<name>A0ABS3UID6_9ACTN</name>
<organism evidence="1 2">
    <name type="scientific">Actinoplanes flavus</name>
    <dbReference type="NCBI Taxonomy" id="2820290"/>
    <lineage>
        <taxon>Bacteria</taxon>
        <taxon>Bacillati</taxon>
        <taxon>Actinomycetota</taxon>
        <taxon>Actinomycetes</taxon>
        <taxon>Micromonosporales</taxon>
        <taxon>Micromonosporaceae</taxon>
        <taxon>Actinoplanes</taxon>
    </lineage>
</organism>
<sequence length="268" mass="28436">MTVNFHPDRPLADGRTVAEHLAADGVYRTQYETGISNGGLGGDRPRWEQRMFGDSGSRPVYGALNLAGHPDGAAPRFGSCHLELRSHCLDRATFSLGDSHTEPEILGTAGTFAAVWEGLRAQVTRTGNALGVSASSADAWVAALGAPRTRAGRTLDDYVEAQVHDGLTLSVDVAAVVADPAFRGTPYEGHLRALGVPLRWHGGFRLPAGELPDALRGPEAAALGRTIAARYGEPVLDAAVLGRAARDGEHPQLVKYLWHVLVIMGRPA</sequence>
<evidence type="ECO:0000313" key="1">
    <source>
        <dbReference type="EMBL" id="MBO3738552.1"/>
    </source>
</evidence>
<proteinExistence type="predicted"/>
<dbReference type="EMBL" id="JAGFNS010000008">
    <property type="protein sequence ID" value="MBO3738552.1"/>
    <property type="molecule type" value="Genomic_DNA"/>
</dbReference>
<keyword evidence="2" id="KW-1185">Reference proteome</keyword>
<protein>
    <submittedName>
        <fullName evidence="1">DUF3626 domain-containing protein</fullName>
    </submittedName>
</protein>
<dbReference type="InterPro" id="IPR022074">
    <property type="entry name" value="DUF3626"/>
</dbReference>
<comment type="caution">
    <text evidence="1">The sequence shown here is derived from an EMBL/GenBank/DDBJ whole genome shotgun (WGS) entry which is preliminary data.</text>
</comment>
<gene>
    <name evidence="1" type="ORF">J5X75_13575</name>
</gene>
<accession>A0ABS3UID6</accession>
<reference evidence="1 2" key="1">
    <citation type="submission" date="2021-03" db="EMBL/GenBank/DDBJ databases">
        <title>Actinoplanes flavus sp. nov., a novel actinomycete isolated from Coconut Palm rhizosphere soil.</title>
        <authorList>
            <person name="Luo X."/>
        </authorList>
    </citation>
    <scope>NUCLEOTIDE SEQUENCE [LARGE SCALE GENOMIC DNA]</scope>
    <source>
        <strain evidence="1 2">NEAU-H7</strain>
    </source>
</reference>